<comment type="caution">
    <text evidence="1">The sequence shown here is derived from an EMBL/GenBank/DDBJ whole genome shotgun (WGS) entry which is preliminary data.</text>
</comment>
<evidence type="ECO:0008006" key="3">
    <source>
        <dbReference type="Google" id="ProtNLM"/>
    </source>
</evidence>
<dbReference type="AlphaFoldDB" id="A0A968KUZ8"/>
<proteinExistence type="predicted"/>
<dbReference type="RefSeq" id="WP_167703151.1">
    <property type="nucleotide sequence ID" value="NZ_CP118168.1"/>
</dbReference>
<protein>
    <recommendedName>
        <fullName evidence="3">Lipoprotein</fullName>
    </recommendedName>
</protein>
<keyword evidence="2" id="KW-1185">Reference proteome</keyword>
<sequence>MHKILVLGLAVLLVACQDPIFWTQQNEKLTISHNLSKVGRIFDVDIDDSEQYLYAIVGGMLYRREVISNEWKLFELPGFAHSLDLRSGRIALTDGVYAYDFSGMKIGSIVDATAKRAFFDKDQNGIVIAYERDSSVAHDMDTFTIEGVSHRFIGRYLGRINQFVVSSTGVFTTSGVNVGDALRDPRGTDGSWLVANTQAGEVVNNLFVNPVSNITGVSVTSNIAGFLTDTHDGSGSSLALVGVAVGGYREIFINAEGKYVARNPMSSIIDSSIYRASELSTAYIERFFYKNNTLFALTTDKGLWTQRERSGVWVWE</sequence>
<name>A0A968KUZ8_9SPIO</name>
<gene>
    <name evidence="1" type="ORF">HCT46_01990</name>
</gene>
<dbReference type="PROSITE" id="PS51257">
    <property type="entry name" value="PROKAR_LIPOPROTEIN"/>
    <property type="match status" value="1"/>
</dbReference>
<evidence type="ECO:0000313" key="1">
    <source>
        <dbReference type="EMBL" id="NIZ46698.1"/>
    </source>
</evidence>
<reference evidence="1" key="1">
    <citation type="submission" date="2020-03" db="EMBL/GenBank/DDBJ databases">
        <title>Spirochaetal bacteria isolated from arthropods constitute a novel genus Entomospira genus novum within the order Spirochaetales.</title>
        <authorList>
            <person name="Grana-Miraglia L."/>
            <person name="Sikutova S."/>
            <person name="Fingerle V."/>
            <person name="Sing A."/>
            <person name="Castillo-Ramirez S."/>
            <person name="Margos G."/>
            <person name="Rudolf I."/>
        </authorList>
    </citation>
    <scope>NUCLEOTIDE SEQUENCE</scope>
    <source>
        <strain evidence="1">BR208</strain>
    </source>
</reference>
<accession>A0A968KUZ8</accession>
<dbReference type="Proteomes" id="UP000752013">
    <property type="component" value="Unassembled WGS sequence"/>
</dbReference>
<dbReference type="EMBL" id="JAATLK010000001">
    <property type="protein sequence ID" value="NIZ46698.1"/>
    <property type="molecule type" value="Genomic_DNA"/>
</dbReference>
<evidence type="ECO:0000313" key="2">
    <source>
        <dbReference type="Proteomes" id="UP000752013"/>
    </source>
</evidence>
<organism evidence="1 2">
    <name type="scientific">Entomospira nematocerorum</name>
    <dbReference type="NCBI Taxonomy" id="2719987"/>
    <lineage>
        <taxon>Bacteria</taxon>
        <taxon>Pseudomonadati</taxon>
        <taxon>Spirochaetota</taxon>
        <taxon>Spirochaetia</taxon>
        <taxon>Spirochaetales</taxon>
        <taxon>Spirochaetaceae</taxon>
        <taxon>Entomospira</taxon>
    </lineage>
</organism>